<sequence length="203" mass="24231">MLQDPYNHKTPLFQFSSLIQLLSQFSLLKVSKENQLELKQGFLSIILPLVSSSYLLLIFRNINIKSITEPLFLIQFNQFYFSQNNIRIKSYQQIFLQLLNLRYLLLPIKVYIEYSQNLYIQPYIFALKQQFQFSLQTHSINSNFILHSQIKIDKFRNILINNHCNSQNEVGSFFEIEQQFCKQYLTFAIHGLLQKLNTNNLYR</sequence>
<gene>
    <name evidence="1" type="ORF">GSPATT00018644001</name>
</gene>
<dbReference type="GeneID" id="5037621"/>
<proteinExistence type="predicted"/>
<dbReference type="EMBL" id="CT868507">
    <property type="protein sequence ID" value="CAK84439.1"/>
    <property type="molecule type" value="Genomic_DNA"/>
</dbReference>
<organism evidence="1 2">
    <name type="scientific">Paramecium tetraurelia</name>
    <dbReference type="NCBI Taxonomy" id="5888"/>
    <lineage>
        <taxon>Eukaryota</taxon>
        <taxon>Sar</taxon>
        <taxon>Alveolata</taxon>
        <taxon>Ciliophora</taxon>
        <taxon>Intramacronucleata</taxon>
        <taxon>Oligohymenophorea</taxon>
        <taxon>Peniculida</taxon>
        <taxon>Parameciidae</taxon>
        <taxon>Paramecium</taxon>
    </lineage>
</organism>
<evidence type="ECO:0008006" key="3">
    <source>
        <dbReference type="Google" id="ProtNLM"/>
    </source>
</evidence>
<keyword evidence="2" id="KW-1185">Reference proteome</keyword>
<dbReference type="KEGG" id="ptm:GSPATT00018644001"/>
<dbReference type="InParanoid" id="A0DN22"/>
<dbReference type="AlphaFoldDB" id="A0DN22"/>
<evidence type="ECO:0000313" key="1">
    <source>
        <dbReference type="EMBL" id="CAK84439.1"/>
    </source>
</evidence>
<evidence type="ECO:0000313" key="2">
    <source>
        <dbReference type="Proteomes" id="UP000000600"/>
    </source>
</evidence>
<reference evidence="1 2" key="1">
    <citation type="journal article" date="2006" name="Nature">
        <title>Global trends of whole-genome duplications revealed by the ciliate Paramecium tetraurelia.</title>
        <authorList>
            <consortium name="Genoscope"/>
            <person name="Aury J.-M."/>
            <person name="Jaillon O."/>
            <person name="Duret L."/>
            <person name="Noel B."/>
            <person name="Jubin C."/>
            <person name="Porcel B.M."/>
            <person name="Segurens B."/>
            <person name="Daubin V."/>
            <person name="Anthouard V."/>
            <person name="Aiach N."/>
            <person name="Arnaiz O."/>
            <person name="Billaut A."/>
            <person name="Beisson J."/>
            <person name="Blanc I."/>
            <person name="Bouhouche K."/>
            <person name="Camara F."/>
            <person name="Duharcourt S."/>
            <person name="Guigo R."/>
            <person name="Gogendeau D."/>
            <person name="Katinka M."/>
            <person name="Keller A.-M."/>
            <person name="Kissmehl R."/>
            <person name="Klotz C."/>
            <person name="Koll F."/>
            <person name="Le Moue A."/>
            <person name="Lepere C."/>
            <person name="Malinsky S."/>
            <person name="Nowacki M."/>
            <person name="Nowak J.K."/>
            <person name="Plattner H."/>
            <person name="Poulain J."/>
            <person name="Ruiz F."/>
            <person name="Serrano V."/>
            <person name="Zagulski M."/>
            <person name="Dessen P."/>
            <person name="Betermier M."/>
            <person name="Weissenbach J."/>
            <person name="Scarpelli C."/>
            <person name="Schachter V."/>
            <person name="Sperling L."/>
            <person name="Meyer E."/>
            <person name="Cohen J."/>
            <person name="Wincker P."/>
        </authorList>
    </citation>
    <scope>NUCLEOTIDE SEQUENCE [LARGE SCALE GENOMIC DNA]</scope>
    <source>
        <strain evidence="1 2">Stock d4-2</strain>
    </source>
</reference>
<dbReference type="RefSeq" id="XP_001451836.1">
    <property type="nucleotide sequence ID" value="XM_001451799.1"/>
</dbReference>
<accession>A0DN22</accession>
<dbReference type="HOGENOM" id="CLU_1351190_0_0_1"/>
<dbReference type="Proteomes" id="UP000000600">
    <property type="component" value="Unassembled WGS sequence"/>
</dbReference>
<protein>
    <recommendedName>
        <fullName evidence="3">Transmembrane protein</fullName>
    </recommendedName>
</protein>
<name>A0DN22_PARTE</name>